<organism evidence="1">
    <name type="scientific">Siphoviridae sp. ct3lF2</name>
    <dbReference type="NCBI Taxonomy" id="2825324"/>
    <lineage>
        <taxon>Viruses</taxon>
        <taxon>Duplodnaviria</taxon>
        <taxon>Heunggongvirae</taxon>
        <taxon>Uroviricota</taxon>
        <taxon>Caudoviricetes</taxon>
    </lineage>
</organism>
<reference evidence="1" key="1">
    <citation type="journal article" date="2021" name="Proc. Natl. Acad. Sci. U.S.A.">
        <title>A Catalog of Tens of Thousands of Viruses from Human Metagenomes Reveals Hidden Associations with Chronic Diseases.</title>
        <authorList>
            <person name="Tisza M.J."/>
            <person name="Buck C.B."/>
        </authorList>
    </citation>
    <scope>NUCLEOTIDE SEQUENCE</scope>
    <source>
        <strain evidence="1">Ct3lF2</strain>
    </source>
</reference>
<sequence length="459" mass="51179">MIFRTVLIIILPSPCAQLCSAARFQCDHSPVIPSQYRWFHPPLRQRRRQAHTHQHITCGNRPNRCPAARTVNPHLTTTVATHLKMRCAAPCRGHAARRCHSRLFLRRAAVRSRCAGYVLVIGSCDHLVRYCVCQPPGLNQRRRFTRRRCQGQTAFGQNRTAAHVSLDDADARRSDSCGGSFGSQPVKYDRTRRLFTGLGDFVPSAVIPRADKRSFRDRHLRHKQVQKFNLISIAAFAAHKKSVFSVVQHPCVIIVARGFFACGRGQRDRQIAGVARRDCRAKLMDICNAQQFALFASQYANTDLHLCKAVQLGAYPLAPFTDIILYDDMRHYAHRLYLLITACQDAGVSVAHSQRTSDIAKLFSPALPPDCSFPSDACTISMHRPSKSAGRVHGSLSVTSLGRIYPAVYTTLTLRLVARGSYASPNGYPRHGQPSSLYRIPLSSMLYSLLSSSSPSITT</sequence>
<evidence type="ECO:0000313" key="1">
    <source>
        <dbReference type="EMBL" id="DAE08724.1"/>
    </source>
</evidence>
<name>A0A8S5PR71_9CAUD</name>
<dbReference type="EMBL" id="BK015473">
    <property type="protein sequence ID" value="DAE08724.1"/>
    <property type="molecule type" value="Genomic_DNA"/>
</dbReference>
<accession>A0A8S5PR71</accession>
<proteinExistence type="predicted"/>
<protein>
    <submittedName>
        <fullName evidence="1">Uncharacterized protein</fullName>
    </submittedName>
</protein>